<comment type="similarity">
    <text evidence="10 11">Belongs to the thiamine-phosphate synthase family.</text>
</comment>
<evidence type="ECO:0000256" key="7">
    <source>
        <dbReference type="ARBA" id="ARBA00047334"/>
    </source>
</evidence>
<feature type="binding site" evidence="10">
    <location>
        <position position="177"/>
    </location>
    <ligand>
        <name>2-[(2R,5Z)-2-carboxy-4-methylthiazol-5(2H)-ylidene]ethyl phosphate</name>
        <dbReference type="ChEBI" id="CHEBI:62899"/>
    </ligand>
</feature>
<comment type="pathway">
    <text evidence="2 10 12">Cofactor biosynthesis; thiamine diphosphate biosynthesis; thiamine phosphate from 4-amino-2-methyl-5-diphosphomethylpyrimidine and 4-methyl-5-(2-phosphoethyl)-thiazole: step 1/1.</text>
</comment>
<keyword evidence="4 10" id="KW-0479">Metal-binding</keyword>
<evidence type="ECO:0000313" key="14">
    <source>
        <dbReference type="EMBL" id="MCJ0763126.1"/>
    </source>
</evidence>
<proteinExistence type="inferred from homology"/>
<dbReference type="Gene3D" id="3.20.20.70">
    <property type="entry name" value="Aldolase class I"/>
    <property type="match status" value="1"/>
</dbReference>
<comment type="catalytic activity">
    <reaction evidence="9 10 11">
        <text>2-[(2R,5Z)-2-carboxy-4-methylthiazol-5(2H)-ylidene]ethyl phosphate + 4-amino-2-methyl-5-(diphosphooxymethyl)pyrimidine + 2 H(+) = thiamine phosphate + CO2 + diphosphate</text>
        <dbReference type="Rhea" id="RHEA:47844"/>
        <dbReference type="ChEBI" id="CHEBI:15378"/>
        <dbReference type="ChEBI" id="CHEBI:16526"/>
        <dbReference type="ChEBI" id="CHEBI:33019"/>
        <dbReference type="ChEBI" id="CHEBI:37575"/>
        <dbReference type="ChEBI" id="CHEBI:57841"/>
        <dbReference type="ChEBI" id="CHEBI:62899"/>
        <dbReference type="EC" id="2.5.1.3"/>
    </reaction>
</comment>
<feature type="binding site" evidence="10">
    <location>
        <begin position="146"/>
        <end position="148"/>
    </location>
    <ligand>
        <name>2-[(2R,5Z)-2-carboxy-4-methylthiazol-5(2H)-ylidene]ethyl phosphate</name>
        <dbReference type="ChEBI" id="CHEBI:62899"/>
    </ligand>
</feature>
<dbReference type="RefSeq" id="WP_243305727.1">
    <property type="nucleotide sequence ID" value="NZ_JALGBI010000001.1"/>
</dbReference>
<keyword evidence="3 10" id="KW-0808">Transferase</keyword>
<comment type="caution">
    <text evidence="14">The sequence shown here is derived from an EMBL/GenBank/DDBJ whole genome shotgun (WGS) entry which is preliminary data.</text>
</comment>
<evidence type="ECO:0000313" key="15">
    <source>
        <dbReference type="Proteomes" id="UP001139447"/>
    </source>
</evidence>
<dbReference type="InterPro" id="IPR036206">
    <property type="entry name" value="ThiamineP_synth_sf"/>
</dbReference>
<comment type="cofactor">
    <cofactor evidence="10">
        <name>Mg(2+)</name>
        <dbReference type="ChEBI" id="CHEBI:18420"/>
    </cofactor>
    <text evidence="10">Binds 1 Mg(2+) ion per subunit.</text>
</comment>
<keyword evidence="6 10" id="KW-0784">Thiamine biosynthesis</keyword>
<evidence type="ECO:0000256" key="2">
    <source>
        <dbReference type="ARBA" id="ARBA00005165"/>
    </source>
</evidence>
<evidence type="ECO:0000256" key="1">
    <source>
        <dbReference type="ARBA" id="ARBA00003814"/>
    </source>
</evidence>
<keyword evidence="15" id="KW-1185">Reference proteome</keyword>
<dbReference type="Pfam" id="PF02581">
    <property type="entry name" value="TMP-TENI"/>
    <property type="match status" value="1"/>
</dbReference>
<feature type="binding site" evidence="10">
    <location>
        <position position="101"/>
    </location>
    <ligand>
        <name>Mg(2+)</name>
        <dbReference type="ChEBI" id="CHEBI:18420"/>
    </ligand>
</feature>
<evidence type="ECO:0000259" key="13">
    <source>
        <dbReference type="Pfam" id="PF02581"/>
    </source>
</evidence>
<comment type="catalytic activity">
    <reaction evidence="8 10 11">
        <text>2-(2-carboxy-4-methylthiazol-5-yl)ethyl phosphate + 4-amino-2-methyl-5-(diphosphooxymethyl)pyrimidine + 2 H(+) = thiamine phosphate + CO2 + diphosphate</text>
        <dbReference type="Rhea" id="RHEA:47848"/>
        <dbReference type="ChEBI" id="CHEBI:15378"/>
        <dbReference type="ChEBI" id="CHEBI:16526"/>
        <dbReference type="ChEBI" id="CHEBI:33019"/>
        <dbReference type="ChEBI" id="CHEBI:37575"/>
        <dbReference type="ChEBI" id="CHEBI:57841"/>
        <dbReference type="ChEBI" id="CHEBI:62890"/>
        <dbReference type="EC" id="2.5.1.3"/>
    </reaction>
</comment>
<dbReference type="Proteomes" id="UP001139447">
    <property type="component" value="Unassembled WGS sequence"/>
</dbReference>
<feature type="binding site" evidence="10">
    <location>
        <position position="120"/>
    </location>
    <ligand>
        <name>4-amino-2-methyl-5-(diphosphooxymethyl)pyrimidine</name>
        <dbReference type="ChEBI" id="CHEBI:57841"/>
    </ligand>
</feature>
<gene>
    <name evidence="10 14" type="primary">thiE</name>
    <name evidence="14" type="ORF">MMF98_07890</name>
</gene>
<dbReference type="EMBL" id="JALGBI010000001">
    <property type="protein sequence ID" value="MCJ0763126.1"/>
    <property type="molecule type" value="Genomic_DNA"/>
</dbReference>
<accession>A0A9X1VSL8</accession>
<evidence type="ECO:0000256" key="11">
    <source>
        <dbReference type="RuleBase" id="RU003826"/>
    </source>
</evidence>
<feature type="binding site" evidence="10">
    <location>
        <begin position="197"/>
        <end position="198"/>
    </location>
    <ligand>
        <name>2-[(2R,5Z)-2-carboxy-4-methylthiazol-5(2H)-ylidene]ethyl phosphate</name>
        <dbReference type="ChEBI" id="CHEBI:62899"/>
    </ligand>
</feature>
<dbReference type="CDD" id="cd00564">
    <property type="entry name" value="TMP_TenI"/>
    <property type="match status" value="1"/>
</dbReference>
<dbReference type="PANTHER" id="PTHR20857:SF15">
    <property type="entry name" value="THIAMINE-PHOSPHATE SYNTHASE"/>
    <property type="match status" value="1"/>
</dbReference>
<comment type="catalytic activity">
    <reaction evidence="7 10 11">
        <text>4-methyl-5-(2-phosphooxyethyl)-thiazole + 4-amino-2-methyl-5-(diphosphooxymethyl)pyrimidine + H(+) = thiamine phosphate + diphosphate</text>
        <dbReference type="Rhea" id="RHEA:22328"/>
        <dbReference type="ChEBI" id="CHEBI:15378"/>
        <dbReference type="ChEBI" id="CHEBI:33019"/>
        <dbReference type="ChEBI" id="CHEBI:37575"/>
        <dbReference type="ChEBI" id="CHEBI:57841"/>
        <dbReference type="ChEBI" id="CHEBI:58296"/>
        <dbReference type="EC" id="2.5.1.3"/>
    </reaction>
</comment>
<comment type="function">
    <text evidence="1 10">Condenses 4-methyl-5-(beta-hydroxyethyl)thiazole monophosphate (THZ-P) and 2-methyl-4-amino-5-hydroxymethyl pyrimidine pyrophosphate (HMP-PP) to form thiamine monophosphate (TMP).</text>
</comment>
<evidence type="ECO:0000256" key="12">
    <source>
        <dbReference type="RuleBase" id="RU004253"/>
    </source>
</evidence>
<evidence type="ECO:0000256" key="3">
    <source>
        <dbReference type="ARBA" id="ARBA00022679"/>
    </source>
</evidence>
<feature type="domain" description="Thiamine phosphate synthase/TenI" evidence="13">
    <location>
        <begin position="19"/>
        <end position="200"/>
    </location>
</feature>
<protein>
    <recommendedName>
        <fullName evidence="10">Thiamine-phosphate synthase</fullName>
        <shortName evidence="10">TP synthase</shortName>
        <shortName evidence="10">TPS</shortName>
        <ecNumber evidence="10">2.5.1.3</ecNumber>
    </recommendedName>
    <alternativeName>
        <fullName evidence="10">Thiamine-phosphate pyrophosphorylase</fullName>
        <shortName evidence="10">TMP pyrophosphorylase</shortName>
        <shortName evidence="10">TMP-PPase</shortName>
    </alternativeName>
</protein>
<name>A0A9X1VSL8_9BURK</name>
<sequence length="222" mass="23286">MVAAHLKPDGGALRRLLRLYLVTDSQLTRGRALADVVGAAVQGGVSCVQLREKQLGTRDFLAQALALKALLAPLRIPLVINDRIDVALACDADGVHLGQSDMPPDEARRLLPAHVFIGWSVESSADVVRSALLPVDYLGVSPVFATPTKTDTEAPWGLDGLRRVRALTSLPLVAIGGIHPGNAAEVMAAGADGLAVVSALCAADDPRAAARDFLQRMEAGHV</sequence>
<keyword evidence="5 10" id="KW-0460">Magnesium</keyword>
<evidence type="ECO:0000256" key="6">
    <source>
        <dbReference type="ARBA" id="ARBA00022977"/>
    </source>
</evidence>
<evidence type="ECO:0000256" key="5">
    <source>
        <dbReference type="ARBA" id="ARBA00022842"/>
    </source>
</evidence>
<dbReference type="PANTHER" id="PTHR20857">
    <property type="entry name" value="THIAMINE-PHOSPHATE PYROPHOSPHORYLASE"/>
    <property type="match status" value="1"/>
</dbReference>
<dbReference type="AlphaFoldDB" id="A0A9X1VSL8"/>
<dbReference type="NCBIfam" id="TIGR00693">
    <property type="entry name" value="thiE"/>
    <property type="match status" value="1"/>
</dbReference>
<dbReference type="GO" id="GO:0005737">
    <property type="term" value="C:cytoplasm"/>
    <property type="evidence" value="ECO:0007669"/>
    <property type="project" value="TreeGrafter"/>
</dbReference>
<organism evidence="14 15">
    <name type="scientific">Variovorax terrae</name>
    <dbReference type="NCBI Taxonomy" id="2923278"/>
    <lineage>
        <taxon>Bacteria</taxon>
        <taxon>Pseudomonadati</taxon>
        <taxon>Pseudomonadota</taxon>
        <taxon>Betaproteobacteria</taxon>
        <taxon>Burkholderiales</taxon>
        <taxon>Comamonadaceae</taxon>
        <taxon>Variovorax</taxon>
    </lineage>
</organism>
<dbReference type="GO" id="GO:0009229">
    <property type="term" value="P:thiamine diphosphate biosynthetic process"/>
    <property type="evidence" value="ECO:0007669"/>
    <property type="project" value="UniProtKB-UniRule"/>
</dbReference>
<feature type="binding site" evidence="10">
    <location>
        <position position="81"/>
    </location>
    <ligand>
        <name>4-amino-2-methyl-5-(diphosphooxymethyl)pyrimidine</name>
        <dbReference type="ChEBI" id="CHEBI:57841"/>
    </ligand>
</feature>
<dbReference type="HAMAP" id="MF_00097">
    <property type="entry name" value="TMP_synthase"/>
    <property type="match status" value="1"/>
</dbReference>
<dbReference type="GO" id="GO:0009228">
    <property type="term" value="P:thiamine biosynthetic process"/>
    <property type="evidence" value="ECO:0007669"/>
    <property type="project" value="UniProtKB-KW"/>
</dbReference>
<feature type="binding site" evidence="10">
    <location>
        <begin position="49"/>
        <end position="53"/>
    </location>
    <ligand>
        <name>4-amino-2-methyl-5-(diphosphooxymethyl)pyrimidine</name>
        <dbReference type="ChEBI" id="CHEBI:57841"/>
    </ligand>
</feature>
<dbReference type="GO" id="GO:0004789">
    <property type="term" value="F:thiamine-phosphate diphosphorylase activity"/>
    <property type="evidence" value="ECO:0007669"/>
    <property type="project" value="UniProtKB-UniRule"/>
</dbReference>
<evidence type="ECO:0000256" key="8">
    <source>
        <dbReference type="ARBA" id="ARBA00047851"/>
    </source>
</evidence>
<dbReference type="InterPro" id="IPR034291">
    <property type="entry name" value="TMP_synthase"/>
</dbReference>
<dbReference type="SUPFAM" id="SSF51391">
    <property type="entry name" value="Thiamin phosphate synthase"/>
    <property type="match status" value="1"/>
</dbReference>
<evidence type="ECO:0000256" key="4">
    <source>
        <dbReference type="ARBA" id="ARBA00022723"/>
    </source>
</evidence>
<dbReference type="InterPro" id="IPR013785">
    <property type="entry name" value="Aldolase_TIM"/>
</dbReference>
<dbReference type="FunFam" id="3.20.20.70:FF:000096">
    <property type="entry name" value="Thiamine-phosphate synthase"/>
    <property type="match status" value="1"/>
</dbReference>
<evidence type="ECO:0000256" key="9">
    <source>
        <dbReference type="ARBA" id="ARBA00047883"/>
    </source>
</evidence>
<feature type="binding site" evidence="10">
    <location>
        <position position="82"/>
    </location>
    <ligand>
        <name>Mg(2+)</name>
        <dbReference type="ChEBI" id="CHEBI:18420"/>
    </ligand>
</feature>
<dbReference type="EC" id="2.5.1.3" evidence="10"/>
<dbReference type="GO" id="GO:0000287">
    <property type="term" value="F:magnesium ion binding"/>
    <property type="evidence" value="ECO:0007669"/>
    <property type="project" value="UniProtKB-UniRule"/>
</dbReference>
<feature type="binding site" evidence="10">
    <location>
        <position position="149"/>
    </location>
    <ligand>
        <name>4-amino-2-methyl-5-(diphosphooxymethyl)pyrimidine</name>
        <dbReference type="ChEBI" id="CHEBI:57841"/>
    </ligand>
</feature>
<evidence type="ECO:0000256" key="10">
    <source>
        <dbReference type="HAMAP-Rule" id="MF_00097"/>
    </source>
</evidence>
<reference evidence="14" key="1">
    <citation type="submission" date="2022-03" db="EMBL/GenBank/DDBJ databases">
        <authorList>
            <person name="Woo C.Y."/>
        </authorList>
    </citation>
    <scope>NUCLEOTIDE SEQUENCE</scope>
    <source>
        <strain evidence="14">CYS-02</strain>
    </source>
</reference>
<dbReference type="InterPro" id="IPR022998">
    <property type="entry name" value="ThiamineP_synth_TenI"/>
</dbReference>